<protein>
    <submittedName>
        <fullName evidence="2">Uncharacterized protein</fullName>
    </submittedName>
</protein>
<proteinExistence type="predicted"/>
<keyword evidence="3" id="KW-1185">Reference proteome</keyword>
<evidence type="ECO:0000313" key="2">
    <source>
        <dbReference type="EMBL" id="TEB19205.1"/>
    </source>
</evidence>
<reference evidence="2 3" key="1">
    <citation type="journal article" date="2019" name="Nat. Ecol. Evol.">
        <title>Megaphylogeny resolves global patterns of mushroom evolution.</title>
        <authorList>
            <person name="Varga T."/>
            <person name="Krizsan K."/>
            <person name="Foldi C."/>
            <person name="Dima B."/>
            <person name="Sanchez-Garcia M."/>
            <person name="Sanchez-Ramirez S."/>
            <person name="Szollosi G.J."/>
            <person name="Szarkandi J.G."/>
            <person name="Papp V."/>
            <person name="Albert L."/>
            <person name="Andreopoulos W."/>
            <person name="Angelini C."/>
            <person name="Antonin V."/>
            <person name="Barry K.W."/>
            <person name="Bougher N.L."/>
            <person name="Buchanan P."/>
            <person name="Buyck B."/>
            <person name="Bense V."/>
            <person name="Catcheside P."/>
            <person name="Chovatia M."/>
            <person name="Cooper J."/>
            <person name="Damon W."/>
            <person name="Desjardin D."/>
            <person name="Finy P."/>
            <person name="Geml J."/>
            <person name="Haridas S."/>
            <person name="Hughes K."/>
            <person name="Justo A."/>
            <person name="Karasinski D."/>
            <person name="Kautmanova I."/>
            <person name="Kiss B."/>
            <person name="Kocsube S."/>
            <person name="Kotiranta H."/>
            <person name="LaButti K.M."/>
            <person name="Lechner B.E."/>
            <person name="Liimatainen K."/>
            <person name="Lipzen A."/>
            <person name="Lukacs Z."/>
            <person name="Mihaltcheva S."/>
            <person name="Morgado L.N."/>
            <person name="Niskanen T."/>
            <person name="Noordeloos M.E."/>
            <person name="Ohm R.A."/>
            <person name="Ortiz-Santana B."/>
            <person name="Ovrebo C."/>
            <person name="Racz N."/>
            <person name="Riley R."/>
            <person name="Savchenko A."/>
            <person name="Shiryaev A."/>
            <person name="Soop K."/>
            <person name="Spirin V."/>
            <person name="Szebenyi C."/>
            <person name="Tomsovsky M."/>
            <person name="Tulloss R.E."/>
            <person name="Uehling J."/>
            <person name="Grigoriev I.V."/>
            <person name="Vagvolgyi C."/>
            <person name="Papp T."/>
            <person name="Martin F.M."/>
            <person name="Miettinen O."/>
            <person name="Hibbett D.S."/>
            <person name="Nagy L.G."/>
        </authorList>
    </citation>
    <scope>NUCLEOTIDE SEQUENCE [LARGE SCALE GENOMIC DNA]</scope>
    <source>
        <strain evidence="2 3">FP101781</strain>
    </source>
</reference>
<organism evidence="2 3">
    <name type="scientific">Coprinellus micaceus</name>
    <name type="common">Glistening ink-cap mushroom</name>
    <name type="synonym">Coprinus micaceus</name>
    <dbReference type="NCBI Taxonomy" id="71717"/>
    <lineage>
        <taxon>Eukaryota</taxon>
        <taxon>Fungi</taxon>
        <taxon>Dikarya</taxon>
        <taxon>Basidiomycota</taxon>
        <taxon>Agaricomycotina</taxon>
        <taxon>Agaricomycetes</taxon>
        <taxon>Agaricomycetidae</taxon>
        <taxon>Agaricales</taxon>
        <taxon>Agaricineae</taxon>
        <taxon>Psathyrellaceae</taxon>
        <taxon>Coprinellus</taxon>
    </lineage>
</organism>
<gene>
    <name evidence="2" type="ORF">FA13DRAFT_1719066</name>
</gene>
<dbReference type="Proteomes" id="UP000298030">
    <property type="component" value="Unassembled WGS sequence"/>
</dbReference>
<name>A0A4Y7SD08_COPMI</name>
<dbReference type="EMBL" id="QPFP01000203">
    <property type="protein sequence ID" value="TEB19205.1"/>
    <property type="molecule type" value="Genomic_DNA"/>
</dbReference>
<feature type="compositionally biased region" description="Polar residues" evidence="1">
    <location>
        <begin position="103"/>
        <end position="113"/>
    </location>
</feature>
<comment type="caution">
    <text evidence="2">The sequence shown here is derived from an EMBL/GenBank/DDBJ whole genome shotgun (WGS) entry which is preliminary data.</text>
</comment>
<feature type="region of interest" description="Disordered" evidence="1">
    <location>
        <begin position="90"/>
        <end position="113"/>
    </location>
</feature>
<dbReference type="AlphaFoldDB" id="A0A4Y7SD08"/>
<evidence type="ECO:0000313" key="3">
    <source>
        <dbReference type="Proteomes" id="UP000298030"/>
    </source>
</evidence>
<sequence>MPSPERGEGRGGESELTVYGCKPMSETRFSFGTTIARITNLVYITKKRDARKMTQKMTKEGAHKNAKRRRNNEMLYSGGCLLDLVLRQERGQGSGGEDGRQAPATTSSSYLPTKSTPWSITHAGKVGNVFNVSSKRPYVDQCILDVEPGIIFKSGVLVLRYAALRSREPRGGTPLRRESTEDGGFEAGPCCRIDWFLCYPATWPARTIRDSGHGRGDNPFFPTMR</sequence>
<evidence type="ECO:0000256" key="1">
    <source>
        <dbReference type="SAM" id="MobiDB-lite"/>
    </source>
</evidence>
<accession>A0A4Y7SD08</accession>